<feature type="chain" id="PRO_5039145937" evidence="1">
    <location>
        <begin position="25"/>
        <end position="448"/>
    </location>
</feature>
<proteinExistence type="predicted"/>
<dbReference type="Proteomes" id="UP000650466">
    <property type="component" value="Unassembled WGS sequence"/>
</dbReference>
<evidence type="ECO:0000313" key="3">
    <source>
        <dbReference type="Proteomes" id="UP000650466"/>
    </source>
</evidence>
<reference evidence="2" key="1">
    <citation type="submission" date="2020-09" db="EMBL/GenBank/DDBJ databases">
        <title>Draft Genome Sequence of Paenibacillus sp. WST5.</title>
        <authorList>
            <person name="Bao Z."/>
        </authorList>
    </citation>
    <scope>NUCLEOTIDE SEQUENCE</scope>
    <source>
        <strain evidence="2">WST5</strain>
    </source>
</reference>
<protein>
    <submittedName>
        <fullName evidence="2">Extracellular solute-binding protein</fullName>
    </submittedName>
</protein>
<keyword evidence="1" id="KW-0732">Signal</keyword>
<dbReference type="EMBL" id="JACVVD010000003">
    <property type="protein sequence ID" value="MBD0380881.1"/>
    <property type="molecule type" value="Genomic_DNA"/>
</dbReference>
<gene>
    <name evidence="2" type="ORF">ICC18_12190</name>
</gene>
<dbReference type="AlphaFoldDB" id="A0A926KPP9"/>
<evidence type="ECO:0000256" key="1">
    <source>
        <dbReference type="SAM" id="SignalP"/>
    </source>
</evidence>
<organism evidence="2 3">
    <name type="scientific">Paenibacillus sedimenti</name>
    <dbReference type="NCBI Taxonomy" id="2770274"/>
    <lineage>
        <taxon>Bacteria</taxon>
        <taxon>Bacillati</taxon>
        <taxon>Bacillota</taxon>
        <taxon>Bacilli</taxon>
        <taxon>Bacillales</taxon>
        <taxon>Paenibacillaceae</taxon>
        <taxon>Paenibacillus</taxon>
    </lineage>
</organism>
<dbReference type="PROSITE" id="PS51257">
    <property type="entry name" value="PROKAR_LIPOPROTEIN"/>
    <property type="match status" value="1"/>
</dbReference>
<dbReference type="Pfam" id="PF01547">
    <property type="entry name" value="SBP_bac_1"/>
    <property type="match status" value="1"/>
</dbReference>
<dbReference type="PANTHER" id="PTHR43649">
    <property type="entry name" value="ARABINOSE-BINDING PROTEIN-RELATED"/>
    <property type="match status" value="1"/>
</dbReference>
<dbReference type="Gene3D" id="3.40.190.10">
    <property type="entry name" value="Periplasmic binding protein-like II"/>
    <property type="match status" value="2"/>
</dbReference>
<dbReference type="InterPro" id="IPR006059">
    <property type="entry name" value="SBP"/>
</dbReference>
<comment type="caution">
    <text evidence="2">The sequence shown here is derived from an EMBL/GenBank/DDBJ whole genome shotgun (WGS) entry which is preliminary data.</text>
</comment>
<dbReference type="RefSeq" id="WP_188174630.1">
    <property type="nucleotide sequence ID" value="NZ_JACVVD010000003.1"/>
</dbReference>
<name>A0A926KPP9_9BACL</name>
<feature type="signal peptide" evidence="1">
    <location>
        <begin position="1"/>
        <end position="24"/>
    </location>
</feature>
<dbReference type="InterPro" id="IPR050490">
    <property type="entry name" value="Bact_solute-bd_prot1"/>
</dbReference>
<accession>A0A926KPP9</accession>
<sequence length="448" mass="49570">MTNQSKFIRATVLTASIAMISTLAACGGNNTQSSSNAANSDKKEGAVVTLRFFSNLPDRKSGQGLVEQISIDNYMKENPNVKIEVEALAEEPFKNKLKAYMASNEPIDITMVHGGAELSTLVKAKYVKELNLKDYEGEKYNFLPGVFRSFTFDGKIYGLPRNSDYEVIYYNKKMFADNGVKVPTTYNELLDAAKAFRVKGITPMSTNGKDLWSFGLLFQNTAQRINGDQNTILDAVDQKKSFVQDESFLQSAKLLKQMLDAKMFQDSFMTADYGASQNIFTQEKAAMWYMGSWEAGMATNEKLPESFRKNLGVIKYPVVEGGKGKESDLIAWNGGGYALTTSSKNPEEARKFFDYLMSANQWAKNAWETGAAVPAQKYELTGKESEVQKQLTDILVKATSTAGSTFIDYGTPAFKDDVQNAFGKFFSGSTTPEQLVADLQTAAAKQKK</sequence>
<keyword evidence="3" id="KW-1185">Reference proteome</keyword>
<evidence type="ECO:0000313" key="2">
    <source>
        <dbReference type="EMBL" id="MBD0380881.1"/>
    </source>
</evidence>
<dbReference type="SUPFAM" id="SSF53850">
    <property type="entry name" value="Periplasmic binding protein-like II"/>
    <property type="match status" value="1"/>
</dbReference>